<name>A0A7S2TGZ3_9EUKA</name>
<dbReference type="AlphaFoldDB" id="A0A7S2TGZ3"/>
<keyword evidence="1" id="KW-1133">Transmembrane helix</keyword>
<keyword evidence="1" id="KW-0472">Membrane</keyword>
<proteinExistence type="predicted"/>
<protein>
    <submittedName>
        <fullName evidence="2">Uncharacterized protein</fullName>
    </submittedName>
</protein>
<feature type="transmembrane region" description="Helical" evidence="1">
    <location>
        <begin position="78"/>
        <end position="96"/>
    </location>
</feature>
<reference evidence="2" key="1">
    <citation type="submission" date="2021-01" db="EMBL/GenBank/DDBJ databases">
        <authorList>
            <person name="Corre E."/>
            <person name="Pelletier E."/>
            <person name="Niang G."/>
            <person name="Scheremetjew M."/>
            <person name="Finn R."/>
            <person name="Kale V."/>
            <person name="Holt S."/>
            <person name="Cochrane G."/>
            <person name="Meng A."/>
            <person name="Brown T."/>
            <person name="Cohen L."/>
        </authorList>
    </citation>
    <scope>NUCLEOTIDE SEQUENCE</scope>
    <source>
        <strain evidence="2">CCMP622</strain>
    </source>
</reference>
<accession>A0A7S2TGZ3</accession>
<dbReference type="EMBL" id="HBHP01004243">
    <property type="protein sequence ID" value="CAD9749312.1"/>
    <property type="molecule type" value="Transcribed_RNA"/>
</dbReference>
<feature type="transmembrane region" description="Helical" evidence="1">
    <location>
        <begin position="52"/>
        <end position="71"/>
    </location>
</feature>
<evidence type="ECO:0000313" key="2">
    <source>
        <dbReference type="EMBL" id="CAD9749312.1"/>
    </source>
</evidence>
<organism evidence="2">
    <name type="scientific">Lotharella oceanica</name>
    <dbReference type="NCBI Taxonomy" id="641309"/>
    <lineage>
        <taxon>Eukaryota</taxon>
        <taxon>Sar</taxon>
        <taxon>Rhizaria</taxon>
        <taxon>Cercozoa</taxon>
        <taxon>Chlorarachniophyceae</taxon>
        <taxon>Lotharella</taxon>
    </lineage>
</organism>
<evidence type="ECO:0000256" key="1">
    <source>
        <dbReference type="SAM" id="Phobius"/>
    </source>
</evidence>
<keyword evidence="1" id="KW-0812">Transmembrane</keyword>
<feature type="transmembrane region" description="Helical" evidence="1">
    <location>
        <begin position="102"/>
        <end position="121"/>
    </location>
</feature>
<gene>
    <name evidence="2" type="ORF">LSP00402_LOCUS2656</name>
</gene>
<feature type="transmembrane region" description="Helical" evidence="1">
    <location>
        <begin position="7"/>
        <end position="25"/>
    </location>
</feature>
<sequence>MGVAEVLISLPWLILAPLNFIKVLINKPSPMAHYFVAKKSEECQKTCEIARMWATMFWALQFILALGLCFSQRSAPRWMFVAAKMAVGTLIIANFVNGVVLLPIGLAGGYEIATGLILLAISGSHKVKGN</sequence>